<dbReference type="InterPro" id="IPR045514">
    <property type="entry name" value="DUF6478"/>
</dbReference>
<reference evidence="1" key="1">
    <citation type="submission" date="2018-06" db="EMBL/GenBank/DDBJ databases">
        <authorList>
            <person name="Zhirakovskaya E."/>
        </authorList>
    </citation>
    <scope>NUCLEOTIDE SEQUENCE</scope>
</reference>
<sequence length="256" mass="29184">MQIRGAMKDWISHRRTVRKWHRAARMAPGMSLDQLQELRVKARDLHAPINQFFTIADGRLSQPLPGSDVFQNPHGTDWAWRPELWRLPLAKPGISSIGNGTNIGPDVKIFHDCPRSEITIRQLRNRRASDLAPFGLKTEVFAFEGSFLSLVLDLPQVAVEGLQARHLIRLDAIIELEKPMKLSARLNVRHGPNTVKIIRDLPQGKPNVMVEFDLAYSDLNENRLEGAWIDLIFEDPAMSQVILHDLSFSRRLRAEL</sequence>
<evidence type="ECO:0000313" key="1">
    <source>
        <dbReference type="EMBL" id="VAV92013.1"/>
    </source>
</evidence>
<organism evidence="1">
    <name type="scientific">hydrothermal vent metagenome</name>
    <dbReference type="NCBI Taxonomy" id="652676"/>
    <lineage>
        <taxon>unclassified sequences</taxon>
        <taxon>metagenomes</taxon>
        <taxon>ecological metagenomes</taxon>
    </lineage>
</organism>
<protein>
    <submittedName>
        <fullName evidence="1">Uncharacterized protein</fullName>
    </submittedName>
</protein>
<name>A0A3B0S6L9_9ZZZZ</name>
<accession>A0A3B0S6L9</accession>
<gene>
    <name evidence="1" type="ORF">MNBD_ALPHA07-1966</name>
</gene>
<proteinExistence type="predicted"/>
<dbReference type="Pfam" id="PF20086">
    <property type="entry name" value="DUF6478"/>
    <property type="match status" value="1"/>
</dbReference>
<dbReference type="AlphaFoldDB" id="A0A3B0S6L9"/>
<dbReference type="EMBL" id="UOEG01000084">
    <property type="protein sequence ID" value="VAV92013.1"/>
    <property type="molecule type" value="Genomic_DNA"/>
</dbReference>